<evidence type="ECO:0000256" key="1">
    <source>
        <dbReference type="SAM" id="MobiDB-lite"/>
    </source>
</evidence>
<dbReference type="EMBL" id="HACG01051862">
    <property type="protein sequence ID" value="CEK98733.1"/>
    <property type="molecule type" value="Transcribed_RNA"/>
</dbReference>
<evidence type="ECO:0000313" key="2">
    <source>
        <dbReference type="EMBL" id="CEK98733.1"/>
    </source>
</evidence>
<feature type="region of interest" description="Disordered" evidence="1">
    <location>
        <begin position="52"/>
        <end position="93"/>
    </location>
</feature>
<name>A0A0B7C0I0_9EUPU</name>
<feature type="non-terminal residue" evidence="2">
    <location>
        <position position="93"/>
    </location>
</feature>
<feature type="compositionally biased region" description="Polar residues" evidence="1">
    <location>
        <begin position="82"/>
        <end position="93"/>
    </location>
</feature>
<protein>
    <submittedName>
        <fullName evidence="2">Uncharacterized protein</fullName>
    </submittedName>
</protein>
<dbReference type="AlphaFoldDB" id="A0A0B7C0I0"/>
<reference evidence="2" key="1">
    <citation type="submission" date="2014-12" db="EMBL/GenBank/DDBJ databases">
        <title>Insight into the proteome of Arion vulgaris.</title>
        <authorList>
            <person name="Aradska J."/>
            <person name="Bulat T."/>
            <person name="Smidak R."/>
            <person name="Sarate P."/>
            <person name="Gangsoo J."/>
            <person name="Sialana F."/>
            <person name="Bilban M."/>
            <person name="Lubec G."/>
        </authorList>
    </citation>
    <scope>NUCLEOTIDE SEQUENCE</scope>
    <source>
        <tissue evidence="2">Skin</tissue>
    </source>
</reference>
<accession>A0A0B7C0I0</accession>
<feature type="non-terminal residue" evidence="2">
    <location>
        <position position="1"/>
    </location>
</feature>
<gene>
    <name evidence="2" type="primary">ORF219453</name>
</gene>
<sequence>EDKIGKDTSTMSLRVDGLDIVNEKGETARLRKSKTGSCVTRYVKQQSYIKKVSKEPRQTKTAAKSKTRNLKTPRTSFRKLSKMQSSLQTTPTV</sequence>
<organism evidence="2">
    <name type="scientific">Arion vulgaris</name>
    <dbReference type="NCBI Taxonomy" id="1028688"/>
    <lineage>
        <taxon>Eukaryota</taxon>
        <taxon>Metazoa</taxon>
        <taxon>Spiralia</taxon>
        <taxon>Lophotrochozoa</taxon>
        <taxon>Mollusca</taxon>
        <taxon>Gastropoda</taxon>
        <taxon>Heterobranchia</taxon>
        <taxon>Euthyneura</taxon>
        <taxon>Panpulmonata</taxon>
        <taxon>Eupulmonata</taxon>
        <taxon>Stylommatophora</taxon>
        <taxon>Helicina</taxon>
        <taxon>Arionoidea</taxon>
        <taxon>Arionidae</taxon>
        <taxon>Arion</taxon>
    </lineage>
</organism>
<proteinExistence type="predicted"/>
<feature type="compositionally biased region" description="Basic residues" evidence="1">
    <location>
        <begin position="63"/>
        <end position="81"/>
    </location>
</feature>